<dbReference type="Proteomes" id="UP001231859">
    <property type="component" value="Chromosome"/>
</dbReference>
<name>A0ABY8P2U6_9GAMM</name>
<dbReference type="EMBL" id="CP123759">
    <property type="protein sequence ID" value="WGO83823.1"/>
    <property type="molecule type" value="Genomic_DNA"/>
</dbReference>
<evidence type="ECO:0000313" key="2">
    <source>
        <dbReference type="Proteomes" id="UP001231859"/>
    </source>
</evidence>
<proteinExistence type="predicted"/>
<organism evidence="1 2">
    <name type="scientific">Arsenophonus apicola</name>
    <dbReference type="NCBI Taxonomy" id="2879119"/>
    <lineage>
        <taxon>Bacteria</taxon>
        <taxon>Pseudomonadati</taxon>
        <taxon>Pseudomonadota</taxon>
        <taxon>Gammaproteobacteria</taxon>
        <taxon>Enterobacterales</taxon>
        <taxon>Morganellaceae</taxon>
        <taxon>Arsenophonus</taxon>
    </lineage>
</organism>
<evidence type="ECO:0008006" key="3">
    <source>
        <dbReference type="Google" id="ProtNLM"/>
    </source>
</evidence>
<accession>A0ABY8P2U6</accession>
<dbReference type="InterPro" id="IPR036388">
    <property type="entry name" value="WH-like_DNA-bd_sf"/>
</dbReference>
<evidence type="ECO:0000313" key="1">
    <source>
        <dbReference type="EMBL" id="WGO83823.1"/>
    </source>
</evidence>
<gene>
    <name evidence="1" type="ORF">QG404_02575</name>
</gene>
<dbReference type="Gene3D" id="1.10.10.10">
    <property type="entry name" value="Winged helix-like DNA-binding domain superfamily/Winged helix DNA-binding domain"/>
    <property type="match status" value="1"/>
</dbReference>
<reference evidence="1 2" key="1">
    <citation type="submission" date="2023-04" db="EMBL/GenBank/DDBJ databases">
        <title>Genome dynamics across the evolutionary transition to endosymbiosis.</title>
        <authorList>
            <person name="Siozios S."/>
            <person name="Nadal-Jimenez P."/>
            <person name="Azagi T."/>
            <person name="Sprong H."/>
            <person name="Frost C.L."/>
            <person name="Parratt S.R."/>
            <person name="Taylor G."/>
            <person name="Brettell L."/>
            <person name="Lew K.C."/>
            <person name="Croft L."/>
            <person name="King K.C."/>
            <person name="Brockhurst M.A."/>
            <person name="Hypsa V."/>
            <person name="Novakova E."/>
            <person name="Darby A.C."/>
            <person name="Hurst G.D.D."/>
        </authorList>
    </citation>
    <scope>NUCLEOTIDE SEQUENCE [LARGE SCALE GENOMIC DNA]</scope>
    <source>
        <strain evidence="2">aApi_AU</strain>
    </source>
</reference>
<keyword evidence="2" id="KW-1185">Reference proteome</keyword>
<sequence length="35" mass="4087">MELVTLGKSYRWIAKELGISKNTVTEIVRRERTHA</sequence>
<protein>
    <recommendedName>
        <fullName evidence="3">Transposase IS30-like HTH domain-containing protein</fullName>
    </recommendedName>
</protein>